<dbReference type="Gene3D" id="1.10.150.130">
    <property type="match status" value="1"/>
</dbReference>
<dbReference type="GO" id="GO:0015074">
    <property type="term" value="P:DNA integration"/>
    <property type="evidence" value="ECO:0007669"/>
    <property type="project" value="InterPro"/>
</dbReference>
<dbReference type="AlphaFoldDB" id="A0A0F9G987"/>
<evidence type="ECO:0000313" key="3">
    <source>
        <dbReference type="EMBL" id="KKL66090.1"/>
    </source>
</evidence>
<feature type="non-terminal residue" evidence="3">
    <location>
        <position position="72"/>
    </location>
</feature>
<dbReference type="InterPro" id="IPR004107">
    <property type="entry name" value="Integrase_SAM-like_N"/>
</dbReference>
<dbReference type="SUPFAM" id="SSF47823">
    <property type="entry name" value="lambda integrase-like, N-terminal domain"/>
    <property type="match status" value="1"/>
</dbReference>
<reference evidence="3" key="1">
    <citation type="journal article" date="2015" name="Nature">
        <title>Complex archaea that bridge the gap between prokaryotes and eukaryotes.</title>
        <authorList>
            <person name="Spang A."/>
            <person name="Saw J.H."/>
            <person name="Jorgensen S.L."/>
            <person name="Zaremba-Niedzwiedzka K."/>
            <person name="Martijn J."/>
            <person name="Lind A.E."/>
            <person name="van Eijk R."/>
            <person name="Schleper C."/>
            <person name="Guy L."/>
            <person name="Ettema T.J."/>
        </authorList>
    </citation>
    <scope>NUCLEOTIDE SEQUENCE</scope>
</reference>
<dbReference type="InterPro" id="IPR044068">
    <property type="entry name" value="CB"/>
</dbReference>
<evidence type="ECO:0000259" key="2">
    <source>
        <dbReference type="PROSITE" id="PS51900"/>
    </source>
</evidence>
<dbReference type="EMBL" id="LAZR01027314">
    <property type="protein sequence ID" value="KKL66090.1"/>
    <property type="molecule type" value="Genomic_DNA"/>
</dbReference>
<gene>
    <name evidence="3" type="ORF">LCGC14_2148420</name>
</gene>
<dbReference type="PROSITE" id="PS51900">
    <property type="entry name" value="CB"/>
    <property type="match status" value="1"/>
</dbReference>
<accession>A0A0F9G987</accession>
<comment type="caution">
    <text evidence="3">The sequence shown here is derived from an EMBL/GenBank/DDBJ whole genome shotgun (WGS) entry which is preliminary data.</text>
</comment>
<evidence type="ECO:0000256" key="1">
    <source>
        <dbReference type="ARBA" id="ARBA00023125"/>
    </source>
</evidence>
<feature type="domain" description="Core-binding (CB)" evidence="2">
    <location>
        <begin position="1"/>
        <end position="72"/>
    </location>
</feature>
<name>A0A0F9G987_9ZZZZ</name>
<dbReference type="InterPro" id="IPR010998">
    <property type="entry name" value="Integrase_recombinase_N"/>
</dbReference>
<proteinExistence type="predicted"/>
<protein>
    <recommendedName>
        <fullName evidence="2">Core-binding (CB) domain-containing protein</fullName>
    </recommendedName>
</protein>
<sequence length="72" mass="8188">MRSDLIRFLRYLQVEKGFSQGTIEAYRGDVGKGLIPVLQRRGIFEAGDVTRAHIRAFLEHLAMVRGNSNTVR</sequence>
<keyword evidence="1" id="KW-0238">DNA-binding</keyword>
<dbReference type="GO" id="GO:0003677">
    <property type="term" value="F:DNA binding"/>
    <property type="evidence" value="ECO:0007669"/>
    <property type="project" value="UniProtKB-KW"/>
</dbReference>
<organism evidence="3">
    <name type="scientific">marine sediment metagenome</name>
    <dbReference type="NCBI Taxonomy" id="412755"/>
    <lineage>
        <taxon>unclassified sequences</taxon>
        <taxon>metagenomes</taxon>
        <taxon>ecological metagenomes</taxon>
    </lineage>
</organism>
<dbReference type="Pfam" id="PF02899">
    <property type="entry name" value="Phage_int_SAM_1"/>
    <property type="match status" value="1"/>
</dbReference>